<keyword evidence="3" id="KW-1185">Reference proteome</keyword>
<dbReference type="Proteomes" id="UP000253370">
    <property type="component" value="Unassembled WGS sequence"/>
</dbReference>
<dbReference type="RefSeq" id="WP_113290125.1">
    <property type="nucleotide sequence ID" value="NZ_QNTQ01000014.1"/>
</dbReference>
<dbReference type="InterPro" id="IPR013762">
    <property type="entry name" value="Integrase-like_cat_sf"/>
</dbReference>
<keyword evidence="1" id="KW-0233">DNA recombination</keyword>
<reference evidence="2 3" key="1">
    <citation type="submission" date="2018-07" db="EMBL/GenBank/DDBJ databases">
        <title>Rhodosalinus sp. strain E84T genomic sequence and assembly.</title>
        <authorList>
            <person name="Liu Z.-W."/>
            <person name="Lu D.-C."/>
        </authorList>
    </citation>
    <scope>NUCLEOTIDE SEQUENCE [LARGE SCALE GENOMIC DNA]</scope>
    <source>
        <strain evidence="2 3">E84</strain>
    </source>
</reference>
<evidence type="ECO:0000313" key="3">
    <source>
        <dbReference type="Proteomes" id="UP000253370"/>
    </source>
</evidence>
<comment type="caution">
    <text evidence="2">The sequence shown here is derived from an EMBL/GenBank/DDBJ whole genome shotgun (WGS) entry which is preliminary data.</text>
</comment>
<accession>A0A365U5T6</accession>
<organism evidence="2 3">
    <name type="scientific">Rhodosalinus halophilus</name>
    <dbReference type="NCBI Taxonomy" id="2259333"/>
    <lineage>
        <taxon>Bacteria</taxon>
        <taxon>Pseudomonadati</taxon>
        <taxon>Pseudomonadota</taxon>
        <taxon>Alphaproteobacteria</taxon>
        <taxon>Rhodobacterales</taxon>
        <taxon>Paracoccaceae</taxon>
        <taxon>Rhodosalinus</taxon>
    </lineage>
</organism>
<proteinExistence type="predicted"/>
<name>A0A365U5T6_9RHOB</name>
<dbReference type="GO" id="GO:0006310">
    <property type="term" value="P:DNA recombination"/>
    <property type="evidence" value="ECO:0007669"/>
    <property type="project" value="UniProtKB-KW"/>
</dbReference>
<evidence type="ECO:0000313" key="2">
    <source>
        <dbReference type="EMBL" id="RBI83785.1"/>
    </source>
</evidence>
<dbReference type="Gene3D" id="1.10.443.10">
    <property type="entry name" value="Intergrase catalytic core"/>
    <property type="match status" value="1"/>
</dbReference>
<dbReference type="InterPro" id="IPR011010">
    <property type="entry name" value="DNA_brk_join_enz"/>
</dbReference>
<dbReference type="SUPFAM" id="SSF56349">
    <property type="entry name" value="DNA breaking-rejoining enzymes"/>
    <property type="match status" value="1"/>
</dbReference>
<sequence length="190" mass="21176">MSRADAGRREAGVAAPVEVGRIVASRRRFRVGKPRNRADIYNRVFPPMMVDRGTTDGDQRFGIHALRPAAASFFIERRWILERIHALLGRASITMPMDVYGHLFDNAEDAVAMFDKLEQDLLKACGIPLPLLIDAFANRTDCGTIVPGTTLFRKPGQRSRQGCARPGLADIPHAFFLPVTMALARFSRWA</sequence>
<gene>
    <name evidence="2" type="ORF">DRV85_14115</name>
</gene>
<dbReference type="EMBL" id="QNTQ01000014">
    <property type="protein sequence ID" value="RBI83785.1"/>
    <property type="molecule type" value="Genomic_DNA"/>
</dbReference>
<protein>
    <submittedName>
        <fullName evidence="2">Uncharacterized protein</fullName>
    </submittedName>
</protein>
<dbReference type="OrthoDB" id="9785687at2"/>
<evidence type="ECO:0000256" key="1">
    <source>
        <dbReference type="ARBA" id="ARBA00023172"/>
    </source>
</evidence>
<dbReference type="GO" id="GO:0015074">
    <property type="term" value="P:DNA integration"/>
    <property type="evidence" value="ECO:0007669"/>
    <property type="project" value="InterPro"/>
</dbReference>
<dbReference type="AlphaFoldDB" id="A0A365U5T6"/>
<dbReference type="GO" id="GO:0003677">
    <property type="term" value="F:DNA binding"/>
    <property type="evidence" value="ECO:0007669"/>
    <property type="project" value="InterPro"/>
</dbReference>